<evidence type="ECO:0000256" key="1">
    <source>
        <dbReference type="SAM" id="MobiDB-lite"/>
    </source>
</evidence>
<feature type="domain" description="Ig-like" evidence="3">
    <location>
        <begin position="901"/>
        <end position="977"/>
    </location>
</feature>
<feature type="compositionally biased region" description="Basic and acidic residues" evidence="1">
    <location>
        <begin position="53"/>
        <end position="75"/>
    </location>
</feature>
<dbReference type="AlphaFoldDB" id="A0A923NQJ6"/>
<keyword evidence="2" id="KW-0472">Membrane</keyword>
<comment type="caution">
    <text evidence="4">The sequence shown here is derived from an EMBL/GenBank/DDBJ whole genome shotgun (WGS) entry which is preliminary data.</text>
</comment>
<evidence type="ECO:0000256" key="2">
    <source>
        <dbReference type="SAM" id="Phobius"/>
    </source>
</evidence>
<dbReference type="InterPro" id="IPR011050">
    <property type="entry name" value="Pectin_lyase_fold/virulence"/>
</dbReference>
<dbReference type="InterPro" id="IPR006626">
    <property type="entry name" value="PbH1"/>
</dbReference>
<dbReference type="Proteomes" id="UP000602647">
    <property type="component" value="Unassembled WGS sequence"/>
</dbReference>
<sequence>MFRHKSIAIILSMMLVFTMIPSISFGDEISTIENQQNNLVSEEDNETPNDKTLPSKEDEIEKENAKDSVENKTETENNANYDADVTTTNSVVSSEQELRDAIESISDNDSTTITLGANISLNNIVEIKNGKKITLDLAGYTVTNNIQTERAIHVIGSELIVNGTVEGSGMLIPDSNNNSYGFIKIMGVSNVTLNGGTYSGDTYNGSFVKIVRNGTVDGSGSSVVFNNVDMTSNNRFFDTNTLLTEADVMTLNVEGGSYNTEGQAFAADTMYLTKLNFEGVQVTAGGGPCIEVCGSDATFTNCEFEVTNSSNPSHFSASAIGVSWDGIATIDSGNYTSTGYGLYVYNSGGTIVVKDGTISGGKAAIKADKNVQPNGVKSSITVEGGNTVGKWQTNDPTEAPLLVKGGTHTENIEKYLDKGLKVEIVDGKYVVVENNTVFLNGTSGNDDNNGANKDNAVKSLDKALELVSENGTIYICGTVTIDSEYTLENANIKRAEGFDGILLSVVDGGKLTILDSTIDGNNESISYGSYLVFITNGGSSVIEDGTKIINNKTSAVYVNNNATLTMNGGEIKNNSSANGWGGGGILNCGTTTVNGGVISENIASTLGGGIYCERGTVTLNGGEIRENTAEQGAGIAVVGGKDVVSAILDGTTISGNKATYYGGGVYLQSVAEGGVKFEMKKGSVIGNEAKMTGAGIFGYVYIGPVDIKISGGTIKENVSTDENIGHAIGIYGYNGSSAYPRLELSGSPEIVGDVFYQNDYEDGYVIHVTDTFTPINSIEINRSNNIEGLAAVEYAVGISPNLEHFNSGNIYDGLEIEGQSLIWAKAKPVYFYDEDGTEYLDYRHGVIIGETINPNNVPAPEKIGYTLDGWHLEGETELWDFDNDTIENRTKLYAVWSLNDPNVSVEADKTTTHEDTDAILTVKVTHKLDDLDYTYQWIKDGNEIEGATTNTLNVSDTGNYTVKVTAKDTNSKTATVESAAVRITVEGHVYVPVVTKPTCTDKGYTTYTCEICKASYVDDYKDPVGHSYSDKWSSDANGHWHECTVCGDKTGIAAHTFKWVIDKNATTTVEGSKHEECTVCGYEKAAVAIPVIDEPKDSNAKTGDDFNIIAMLAIMGMAAAVSVFMVYSRRRSN</sequence>
<dbReference type="InterPro" id="IPR013783">
    <property type="entry name" value="Ig-like_fold"/>
</dbReference>
<gene>
    <name evidence="4" type="ORF">H9L42_13505</name>
</gene>
<keyword evidence="2" id="KW-1133">Transmembrane helix</keyword>
<organism evidence="4 5">
    <name type="scientific">Zhenpiania hominis</name>
    <dbReference type="NCBI Taxonomy" id="2763644"/>
    <lineage>
        <taxon>Bacteria</taxon>
        <taxon>Bacillati</taxon>
        <taxon>Bacillota</taxon>
        <taxon>Clostridia</taxon>
        <taxon>Peptostreptococcales</taxon>
        <taxon>Anaerovoracaceae</taxon>
        <taxon>Zhenpiania</taxon>
    </lineage>
</organism>
<feature type="transmembrane region" description="Helical" evidence="2">
    <location>
        <begin position="1106"/>
        <end position="1127"/>
    </location>
</feature>
<proteinExistence type="predicted"/>
<reference evidence="4" key="1">
    <citation type="submission" date="2020-08" db="EMBL/GenBank/DDBJ databases">
        <title>Genome public.</title>
        <authorList>
            <person name="Liu C."/>
            <person name="Sun Q."/>
        </authorList>
    </citation>
    <scope>NUCLEOTIDE SEQUENCE</scope>
    <source>
        <strain evidence="4">BX12</strain>
    </source>
</reference>
<feature type="region of interest" description="Disordered" evidence="1">
    <location>
        <begin position="38"/>
        <end position="81"/>
    </location>
</feature>
<dbReference type="SUPFAM" id="SSF51126">
    <property type="entry name" value="Pectin lyase-like"/>
    <property type="match status" value="1"/>
</dbReference>
<protein>
    <recommendedName>
        <fullName evidence="3">Ig-like domain-containing protein</fullName>
    </recommendedName>
</protein>
<dbReference type="InterPro" id="IPR007110">
    <property type="entry name" value="Ig-like_dom"/>
</dbReference>
<name>A0A923NQJ6_9FIRM</name>
<dbReference type="SMART" id="SM00710">
    <property type="entry name" value="PbH1"/>
    <property type="match status" value="7"/>
</dbReference>
<dbReference type="PROSITE" id="PS50835">
    <property type="entry name" value="IG_LIKE"/>
    <property type="match status" value="1"/>
</dbReference>
<accession>A0A923NQJ6</accession>
<keyword evidence="2" id="KW-0812">Transmembrane</keyword>
<evidence type="ECO:0000313" key="5">
    <source>
        <dbReference type="Proteomes" id="UP000602647"/>
    </source>
</evidence>
<evidence type="ECO:0000259" key="3">
    <source>
        <dbReference type="PROSITE" id="PS50835"/>
    </source>
</evidence>
<dbReference type="RefSeq" id="WP_187303934.1">
    <property type="nucleotide sequence ID" value="NZ_JACRYT010000019.1"/>
</dbReference>
<dbReference type="Gene3D" id="2.60.40.10">
    <property type="entry name" value="Immunoglobulins"/>
    <property type="match status" value="1"/>
</dbReference>
<dbReference type="InterPro" id="IPR012332">
    <property type="entry name" value="Autotransporter_pectin_lyase_C"/>
</dbReference>
<dbReference type="Gene3D" id="2.160.20.20">
    <property type="match status" value="1"/>
</dbReference>
<dbReference type="EMBL" id="JACRYT010000019">
    <property type="protein sequence ID" value="MBC6680840.1"/>
    <property type="molecule type" value="Genomic_DNA"/>
</dbReference>
<keyword evidence="5" id="KW-1185">Reference proteome</keyword>
<evidence type="ECO:0000313" key="4">
    <source>
        <dbReference type="EMBL" id="MBC6680840.1"/>
    </source>
</evidence>